<gene>
    <name evidence="2" type="ORF">CORC01_10056</name>
</gene>
<dbReference type="EMBL" id="MJBS01000096">
    <property type="protein sequence ID" value="OHE94655.1"/>
    <property type="molecule type" value="Genomic_DNA"/>
</dbReference>
<dbReference type="AlphaFoldDB" id="A0A1G4AZY6"/>
<organism evidence="2 3">
    <name type="scientific">Colletotrichum orchidophilum</name>
    <dbReference type="NCBI Taxonomy" id="1209926"/>
    <lineage>
        <taxon>Eukaryota</taxon>
        <taxon>Fungi</taxon>
        <taxon>Dikarya</taxon>
        <taxon>Ascomycota</taxon>
        <taxon>Pezizomycotina</taxon>
        <taxon>Sordariomycetes</taxon>
        <taxon>Hypocreomycetidae</taxon>
        <taxon>Glomerellales</taxon>
        <taxon>Glomerellaceae</taxon>
        <taxon>Colletotrichum</taxon>
    </lineage>
</organism>
<evidence type="ECO:0000256" key="1">
    <source>
        <dbReference type="SAM" id="MobiDB-lite"/>
    </source>
</evidence>
<keyword evidence="3" id="KW-1185">Reference proteome</keyword>
<feature type="region of interest" description="Disordered" evidence="1">
    <location>
        <begin position="1"/>
        <end position="33"/>
    </location>
</feature>
<evidence type="ECO:0000313" key="3">
    <source>
        <dbReference type="Proteomes" id="UP000176998"/>
    </source>
</evidence>
<name>A0A1G4AZY6_9PEZI</name>
<feature type="compositionally biased region" description="Basic and acidic residues" evidence="1">
    <location>
        <begin position="19"/>
        <end position="33"/>
    </location>
</feature>
<dbReference type="Proteomes" id="UP000176998">
    <property type="component" value="Unassembled WGS sequence"/>
</dbReference>
<dbReference type="RefSeq" id="XP_022471817.1">
    <property type="nucleotide sequence ID" value="XM_022621685.1"/>
</dbReference>
<sequence length="61" mass="6495">MEEGRGQLTVPNRNGGPLARREGDGDETGPRTDRLTDILVNSWTLSGSSGLPASARSSERI</sequence>
<dbReference type="GeneID" id="34563195"/>
<accession>A0A1G4AZY6</accession>
<protein>
    <submittedName>
        <fullName evidence="2">Uncharacterized protein</fullName>
    </submittedName>
</protein>
<comment type="caution">
    <text evidence="2">The sequence shown here is derived from an EMBL/GenBank/DDBJ whole genome shotgun (WGS) entry which is preliminary data.</text>
</comment>
<reference evidence="2 3" key="1">
    <citation type="submission" date="2016-09" db="EMBL/GenBank/DDBJ databases">
        <authorList>
            <person name="Capua I."/>
            <person name="De Benedictis P."/>
            <person name="Joannis T."/>
            <person name="Lombin L.H."/>
            <person name="Cattoli G."/>
        </authorList>
    </citation>
    <scope>NUCLEOTIDE SEQUENCE [LARGE SCALE GENOMIC DNA]</scope>
    <source>
        <strain evidence="2 3">IMI 309357</strain>
    </source>
</reference>
<evidence type="ECO:0000313" key="2">
    <source>
        <dbReference type="EMBL" id="OHE94655.1"/>
    </source>
</evidence>
<proteinExistence type="predicted"/>